<keyword evidence="2" id="KW-1185">Reference proteome</keyword>
<dbReference type="Ensembl" id="ENSBTAT00000095481.1">
    <property type="protein sequence ID" value="ENSBTAP00000079562.1"/>
    <property type="gene ID" value="ENSBTAG00000057045.1"/>
</dbReference>
<dbReference type="Proteomes" id="UP000009136">
    <property type="component" value="Chromosome 18"/>
</dbReference>
<organism evidence="1 2">
    <name type="scientific">Bos taurus</name>
    <name type="common">Bovine</name>
    <dbReference type="NCBI Taxonomy" id="9913"/>
    <lineage>
        <taxon>Eukaryota</taxon>
        <taxon>Metazoa</taxon>
        <taxon>Chordata</taxon>
        <taxon>Craniata</taxon>
        <taxon>Vertebrata</taxon>
        <taxon>Euteleostomi</taxon>
        <taxon>Mammalia</taxon>
        <taxon>Eutheria</taxon>
        <taxon>Laurasiatheria</taxon>
        <taxon>Artiodactyla</taxon>
        <taxon>Ruminantia</taxon>
        <taxon>Pecora</taxon>
        <taxon>Bovidae</taxon>
        <taxon>Bovinae</taxon>
        <taxon>Bos</taxon>
    </lineage>
</organism>
<reference evidence="1" key="2">
    <citation type="submission" date="2025-08" db="UniProtKB">
        <authorList>
            <consortium name="Ensembl"/>
        </authorList>
    </citation>
    <scope>IDENTIFICATION</scope>
    <source>
        <strain evidence="1">Hereford</strain>
    </source>
</reference>
<evidence type="ECO:0000313" key="1">
    <source>
        <dbReference type="Ensembl" id="ENSBTAP00000079562.1"/>
    </source>
</evidence>
<name>A0AAA9S118_BOVIN</name>
<protein>
    <submittedName>
        <fullName evidence="1">Uncharacterized protein</fullName>
    </submittedName>
</protein>
<evidence type="ECO:0000313" key="2">
    <source>
        <dbReference type="Proteomes" id="UP000009136"/>
    </source>
</evidence>
<sequence length="13" mass="1383">MDSQTVDDEAMAA</sequence>
<accession>A0AAA9S118</accession>
<reference evidence="1" key="3">
    <citation type="submission" date="2025-09" db="UniProtKB">
        <authorList>
            <consortium name="Ensembl"/>
        </authorList>
    </citation>
    <scope>IDENTIFICATION</scope>
    <source>
        <strain evidence="1">Hereford</strain>
    </source>
</reference>
<reference evidence="1" key="1">
    <citation type="submission" date="2018-03" db="EMBL/GenBank/DDBJ databases">
        <title>ARS-UCD1.2.</title>
        <authorList>
            <person name="Rosen B.D."/>
            <person name="Bickhart D.M."/>
            <person name="Koren S."/>
            <person name="Schnabel R.D."/>
            <person name="Hall R."/>
            <person name="Zimin A."/>
            <person name="Dreischer C."/>
            <person name="Schultheiss S."/>
            <person name="Schroeder S.G."/>
            <person name="Elsik C.G."/>
            <person name="Couldrey C."/>
            <person name="Liu G.E."/>
            <person name="Van Tassell C.P."/>
            <person name="Phillippy A.M."/>
            <person name="Smith T.P.L."/>
            <person name="Medrano J.F."/>
        </authorList>
    </citation>
    <scope>NUCLEOTIDE SEQUENCE [LARGE SCALE GENOMIC DNA]</scope>
    <source>
        <strain evidence="1">Hereford</strain>
    </source>
</reference>
<proteinExistence type="predicted"/>